<dbReference type="EMBL" id="JBFXLQ010000014">
    <property type="protein sequence ID" value="KAL2868318.1"/>
    <property type="molecule type" value="Genomic_DNA"/>
</dbReference>
<evidence type="ECO:0000313" key="1">
    <source>
        <dbReference type="EMBL" id="KAL2868318.1"/>
    </source>
</evidence>
<dbReference type="RefSeq" id="XP_070887297.1">
    <property type="nucleotide sequence ID" value="XM_071032725.1"/>
</dbReference>
<accession>A0ABR4LY66</accession>
<keyword evidence="2" id="KW-1185">Reference proteome</keyword>
<gene>
    <name evidence="1" type="ORF">BJX67DRAFT_380127</name>
</gene>
<sequence length="106" mass="11820">MSQDTGLFSIKRPREVNLVSSTPAPQIGVKLWQVRGLTAMCPDTGKRAKLLFSTPTLVGPEAHQFDWRIPKSTVYLPTHAFNVNFKLCQPSPTAKLSAIILWGLWD</sequence>
<comment type="caution">
    <text evidence="1">The sequence shown here is derived from an EMBL/GenBank/DDBJ whole genome shotgun (WGS) entry which is preliminary data.</text>
</comment>
<evidence type="ECO:0000313" key="2">
    <source>
        <dbReference type="Proteomes" id="UP001610432"/>
    </source>
</evidence>
<proteinExistence type="predicted"/>
<dbReference type="GeneID" id="98147797"/>
<dbReference type="Proteomes" id="UP001610432">
    <property type="component" value="Unassembled WGS sequence"/>
</dbReference>
<protein>
    <submittedName>
        <fullName evidence="1">Uncharacterized protein</fullName>
    </submittedName>
</protein>
<organism evidence="1 2">
    <name type="scientific">Aspergillus lucknowensis</name>
    <dbReference type="NCBI Taxonomy" id="176173"/>
    <lineage>
        <taxon>Eukaryota</taxon>
        <taxon>Fungi</taxon>
        <taxon>Dikarya</taxon>
        <taxon>Ascomycota</taxon>
        <taxon>Pezizomycotina</taxon>
        <taxon>Eurotiomycetes</taxon>
        <taxon>Eurotiomycetidae</taxon>
        <taxon>Eurotiales</taxon>
        <taxon>Aspergillaceae</taxon>
        <taxon>Aspergillus</taxon>
        <taxon>Aspergillus subgen. Nidulantes</taxon>
    </lineage>
</organism>
<reference evidence="1 2" key="1">
    <citation type="submission" date="2024-07" db="EMBL/GenBank/DDBJ databases">
        <title>Section-level genome sequencing and comparative genomics of Aspergillus sections Usti and Cavernicolus.</title>
        <authorList>
            <consortium name="Lawrence Berkeley National Laboratory"/>
            <person name="Nybo J.L."/>
            <person name="Vesth T.C."/>
            <person name="Theobald S."/>
            <person name="Frisvad J.C."/>
            <person name="Larsen T.O."/>
            <person name="Kjaerboelling I."/>
            <person name="Rothschild-Mancinelli K."/>
            <person name="Lyhne E.K."/>
            <person name="Kogle M.E."/>
            <person name="Barry K."/>
            <person name="Clum A."/>
            <person name="Na H."/>
            <person name="Ledsgaard L."/>
            <person name="Lin J."/>
            <person name="Lipzen A."/>
            <person name="Kuo A."/>
            <person name="Riley R."/>
            <person name="Mondo S."/>
            <person name="Labutti K."/>
            <person name="Haridas S."/>
            <person name="Pangalinan J."/>
            <person name="Salamov A.A."/>
            <person name="Simmons B.A."/>
            <person name="Magnuson J.K."/>
            <person name="Chen J."/>
            <person name="Drula E."/>
            <person name="Henrissat B."/>
            <person name="Wiebenga A."/>
            <person name="Lubbers R.J."/>
            <person name="Gomes A.C."/>
            <person name="Macurrencykelacurrency M.R."/>
            <person name="Stajich J."/>
            <person name="Grigoriev I.V."/>
            <person name="Mortensen U.H."/>
            <person name="De Vries R.P."/>
            <person name="Baker S.E."/>
            <person name="Andersen M.R."/>
        </authorList>
    </citation>
    <scope>NUCLEOTIDE SEQUENCE [LARGE SCALE GENOMIC DNA]</scope>
    <source>
        <strain evidence="1 2">CBS 449.75</strain>
    </source>
</reference>
<name>A0ABR4LY66_9EURO</name>